<reference evidence="6 7" key="1">
    <citation type="journal article" date="2013" name="BMC Genomics">
        <title>Reconstruction of the lipid metabolism for the microalga Monoraphidium neglectum from its genome sequence reveals characteristics suitable for biofuel production.</title>
        <authorList>
            <person name="Bogen C."/>
            <person name="Al-Dilaimi A."/>
            <person name="Albersmeier A."/>
            <person name="Wichmann J."/>
            <person name="Grundmann M."/>
            <person name="Rupp O."/>
            <person name="Lauersen K.J."/>
            <person name="Blifernez-Klassen O."/>
            <person name="Kalinowski J."/>
            <person name="Goesmann A."/>
            <person name="Mussgnug J.H."/>
            <person name="Kruse O."/>
        </authorList>
    </citation>
    <scope>NUCLEOTIDE SEQUENCE [LARGE SCALE GENOMIC DNA]</scope>
    <source>
        <strain evidence="6 7">SAG 48.87</strain>
    </source>
</reference>
<dbReference type="GO" id="GO:0005351">
    <property type="term" value="F:carbohydrate:proton symporter activity"/>
    <property type="evidence" value="ECO:0007669"/>
    <property type="project" value="TreeGrafter"/>
</dbReference>
<dbReference type="PANTHER" id="PTHR48022">
    <property type="entry name" value="PLASTIDIC GLUCOSE TRANSPORTER 4"/>
    <property type="match status" value="1"/>
</dbReference>
<dbReference type="EMBL" id="KK103858">
    <property type="protein sequence ID" value="KIY94836.1"/>
    <property type="molecule type" value="Genomic_DNA"/>
</dbReference>
<proteinExistence type="predicted"/>
<evidence type="ECO:0000256" key="5">
    <source>
        <dbReference type="SAM" id="Phobius"/>
    </source>
</evidence>
<dbReference type="PANTHER" id="PTHR48022:SF2">
    <property type="entry name" value="PLASTIDIC GLUCOSE TRANSPORTER 4"/>
    <property type="match status" value="1"/>
</dbReference>
<evidence type="ECO:0000256" key="1">
    <source>
        <dbReference type="ARBA" id="ARBA00004141"/>
    </source>
</evidence>
<dbReference type="InterPro" id="IPR036259">
    <property type="entry name" value="MFS_trans_sf"/>
</dbReference>
<evidence type="ECO:0000313" key="7">
    <source>
        <dbReference type="Proteomes" id="UP000054498"/>
    </source>
</evidence>
<gene>
    <name evidence="6" type="ORF">MNEG_13127</name>
</gene>
<dbReference type="KEGG" id="mng:MNEG_13127"/>
<comment type="subcellular location">
    <subcellularLocation>
        <location evidence="1">Membrane</location>
        <topology evidence="1">Multi-pass membrane protein</topology>
    </subcellularLocation>
</comment>
<dbReference type="InterPro" id="IPR005828">
    <property type="entry name" value="MFS_sugar_transport-like"/>
</dbReference>
<sequence>MLIMAAGFVLPALSAYAGPIALGGTLFYILSFAIGAGPVSGLIVPELNDACVRGLQRGAAVLQQGRKASNAVSAAMVTHWVCNVAIGQNFMAWVDRFGLSAVYTGFALASLIGAAYIQANVPETKGKSFGEIQKELNA</sequence>
<dbReference type="InterPro" id="IPR050360">
    <property type="entry name" value="MFS_Sugar_Transporters"/>
</dbReference>
<protein>
    <submittedName>
        <fullName evidence="6">Hexose transporter</fullName>
    </submittedName>
</protein>
<dbReference type="AlphaFoldDB" id="A0A0D2LZQ7"/>
<dbReference type="Proteomes" id="UP000054498">
    <property type="component" value="Unassembled WGS sequence"/>
</dbReference>
<evidence type="ECO:0000256" key="4">
    <source>
        <dbReference type="ARBA" id="ARBA00023136"/>
    </source>
</evidence>
<keyword evidence="4 5" id="KW-0472">Membrane</keyword>
<evidence type="ECO:0000313" key="6">
    <source>
        <dbReference type="EMBL" id="KIY94836.1"/>
    </source>
</evidence>
<keyword evidence="7" id="KW-1185">Reference proteome</keyword>
<keyword evidence="3 5" id="KW-1133">Transmembrane helix</keyword>
<dbReference type="SUPFAM" id="SSF103473">
    <property type="entry name" value="MFS general substrate transporter"/>
    <property type="match status" value="1"/>
</dbReference>
<dbReference type="OrthoDB" id="6612291at2759"/>
<evidence type="ECO:0000256" key="3">
    <source>
        <dbReference type="ARBA" id="ARBA00022989"/>
    </source>
</evidence>
<dbReference type="GeneID" id="25730558"/>
<keyword evidence="2 5" id="KW-0812">Transmembrane</keyword>
<evidence type="ECO:0000256" key="2">
    <source>
        <dbReference type="ARBA" id="ARBA00022692"/>
    </source>
</evidence>
<accession>A0A0D2LZQ7</accession>
<name>A0A0D2LZQ7_9CHLO</name>
<dbReference type="Gene3D" id="1.20.1250.20">
    <property type="entry name" value="MFS general substrate transporter like domains"/>
    <property type="match status" value="1"/>
</dbReference>
<organism evidence="6 7">
    <name type="scientific">Monoraphidium neglectum</name>
    <dbReference type="NCBI Taxonomy" id="145388"/>
    <lineage>
        <taxon>Eukaryota</taxon>
        <taxon>Viridiplantae</taxon>
        <taxon>Chlorophyta</taxon>
        <taxon>core chlorophytes</taxon>
        <taxon>Chlorophyceae</taxon>
        <taxon>CS clade</taxon>
        <taxon>Sphaeropleales</taxon>
        <taxon>Selenastraceae</taxon>
        <taxon>Monoraphidium</taxon>
    </lineage>
</organism>
<dbReference type="RefSeq" id="XP_013893856.1">
    <property type="nucleotide sequence ID" value="XM_014038402.1"/>
</dbReference>
<dbReference type="Pfam" id="PF00083">
    <property type="entry name" value="Sugar_tr"/>
    <property type="match status" value="1"/>
</dbReference>
<feature type="transmembrane region" description="Helical" evidence="5">
    <location>
        <begin position="97"/>
        <end position="117"/>
    </location>
</feature>
<dbReference type="GO" id="GO:0016020">
    <property type="term" value="C:membrane"/>
    <property type="evidence" value="ECO:0007669"/>
    <property type="project" value="UniProtKB-SubCell"/>
</dbReference>